<reference evidence="6" key="1">
    <citation type="submission" date="2018-08" db="EMBL/GenBank/DDBJ databases">
        <authorList>
            <person name="Liu Z.-W."/>
            <person name="Du Z.-J."/>
        </authorList>
    </citation>
    <scope>NUCLEOTIDE SEQUENCE [LARGE SCALE GENOMIC DNA]</scope>
    <source>
        <strain evidence="6">H4X</strain>
    </source>
</reference>
<comment type="similarity">
    <text evidence="1 2">Belongs to the small heat shock protein (HSP20) family.</text>
</comment>
<dbReference type="SUPFAM" id="SSF49764">
    <property type="entry name" value="HSP20-like chaperones"/>
    <property type="match status" value="1"/>
</dbReference>
<feature type="compositionally biased region" description="Polar residues" evidence="3">
    <location>
        <begin position="138"/>
        <end position="150"/>
    </location>
</feature>
<proteinExistence type="inferred from homology"/>
<sequence length="176" mass="19914">MALSRYNGMQESMPNSFSSMLDRFFNESVNTRNFSDFTPHVDACETDKGFELELALPGVKAEDINIDFQEGKLTITGERKLEKKEDGRRYHMLETQYGSFSRTFYLPDKVNPDKITANFQDGVLLVNVPKDEHKTMKRQINITSNSGNNSKTKEVERKATAASENGNTEKGKSKTA</sequence>
<name>A0A3D8LCP7_9BACT</name>
<gene>
    <name evidence="5" type="ORF">DXT99_10965</name>
</gene>
<dbReference type="PROSITE" id="PS01031">
    <property type="entry name" value="SHSP"/>
    <property type="match status" value="1"/>
</dbReference>
<dbReference type="Gene3D" id="2.60.40.790">
    <property type="match status" value="1"/>
</dbReference>
<evidence type="ECO:0000256" key="3">
    <source>
        <dbReference type="SAM" id="MobiDB-lite"/>
    </source>
</evidence>
<feature type="domain" description="SHSP" evidence="4">
    <location>
        <begin position="32"/>
        <end position="145"/>
    </location>
</feature>
<feature type="compositionally biased region" description="Basic and acidic residues" evidence="3">
    <location>
        <begin position="167"/>
        <end position="176"/>
    </location>
</feature>
<comment type="caution">
    <text evidence="5">The sequence shown here is derived from an EMBL/GenBank/DDBJ whole genome shotgun (WGS) entry which is preliminary data.</text>
</comment>
<dbReference type="InterPro" id="IPR002068">
    <property type="entry name" value="A-crystallin/Hsp20_dom"/>
</dbReference>
<evidence type="ECO:0000313" key="5">
    <source>
        <dbReference type="EMBL" id="RDV15178.1"/>
    </source>
</evidence>
<dbReference type="PANTHER" id="PTHR11527">
    <property type="entry name" value="HEAT-SHOCK PROTEIN 20 FAMILY MEMBER"/>
    <property type="match status" value="1"/>
</dbReference>
<dbReference type="RefSeq" id="WP_115565592.1">
    <property type="nucleotide sequence ID" value="NZ_QRGR01000010.1"/>
</dbReference>
<dbReference type="InterPro" id="IPR031107">
    <property type="entry name" value="Small_HSP"/>
</dbReference>
<keyword evidence="6" id="KW-1185">Reference proteome</keyword>
<evidence type="ECO:0000256" key="1">
    <source>
        <dbReference type="PROSITE-ProRule" id="PRU00285"/>
    </source>
</evidence>
<evidence type="ECO:0000256" key="2">
    <source>
        <dbReference type="RuleBase" id="RU003616"/>
    </source>
</evidence>
<dbReference type="Proteomes" id="UP000256708">
    <property type="component" value="Unassembled WGS sequence"/>
</dbReference>
<dbReference type="EMBL" id="QRGR01000010">
    <property type="protein sequence ID" value="RDV15178.1"/>
    <property type="molecule type" value="Genomic_DNA"/>
</dbReference>
<dbReference type="Pfam" id="PF00011">
    <property type="entry name" value="HSP20"/>
    <property type="match status" value="1"/>
</dbReference>
<protein>
    <submittedName>
        <fullName evidence="5">Hsp20/alpha crystallin family protein</fullName>
    </submittedName>
</protein>
<dbReference type="AlphaFoldDB" id="A0A3D8LCP7"/>
<dbReference type="CDD" id="cd06464">
    <property type="entry name" value="ACD_sHsps-like"/>
    <property type="match status" value="1"/>
</dbReference>
<dbReference type="InterPro" id="IPR008978">
    <property type="entry name" value="HSP20-like_chaperone"/>
</dbReference>
<dbReference type="OrthoDB" id="9814487at2"/>
<evidence type="ECO:0000313" key="6">
    <source>
        <dbReference type="Proteomes" id="UP000256708"/>
    </source>
</evidence>
<evidence type="ECO:0000259" key="4">
    <source>
        <dbReference type="PROSITE" id="PS01031"/>
    </source>
</evidence>
<organism evidence="5 6">
    <name type="scientific">Pontibacter diazotrophicus</name>
    <dbReference type="NCBI Taxonomy" id="1400979"/>
    <lineage>
        <taxon>Bacteria</taxon>
        <taxon>Pseudomonadati</taxon>
        <taxon>Bacteroidota</taxon>
        <taxon>Cytophagia</taxon>
        <taxon>Cytophagales</taxon>
        <taxon>Hymenobacteraceae</taxon>
        <taxon>Pontibacter</taxon>
    </lineage>
</organism>
<accession>A0A3D8LCP7</accession>
<feature type="region of interest" description="Disordered" evidence="3">
    <location>
        <begin position="136"/>
        <end position="176"/>
    </location>
</feature>